<keyword evidence="5" id="KW-0255">Endonuclease</keyword>
<evidence type="ECO:0000256" key="8">
    <source>
        <dbReference type="ARBA" id="ARBA00022842"/>
    </source>
</evidence>
<dbReference type="PANTHER" id="PTHR21077:SF5">
    <property type="entry name" value="CROSSOVER JUNCTION ENDONUCLEASE MMS4"/>
    <property type="match status" value="1"/>
</dbReference>
<feature type="region of interest" description="Disordered" evidence="13">
    <location>
        <begin position="121"/>
        <end position="183"/>
    </location>
</feature>
<dbReference type="GO" id="GO:0046872">
    <property type="term" value="F:metal ion binding"/>
    <property type="evidence" value="ECO:0007669"/>
    <property type="project" value="UniProtKB-KW"/>
</dbReference>
<keyword evidence="4" id="KW-0479">Metal-binding</keyword>
<evidence type="ECO:0000256" key="12">
    <source>
        <dbReference type="ARBA" id="ARBA00023254"/>
    </source>
</evidence>
<evidence type="ECO:0000256" key="11">
    <source>
        <dbReference type="ARBA" id="ARBA00023242"/>
    </source>
</evidence>
<dbReference type="GO" id="GO:0031573">
    <property type="term" value="P:mitotic intra-S DNA damage checkpoint signaling"/>
    <property type="evidence" value="ECO:0007669"/>
    <property type="project" value="TreeGrafter"/>
</dbReference>
<keyword evidence="3" id="KW-0540">Nuclease</keyword>
<sequence length="576" mass="64908">MIALLRLAKSSTMDYIDLMDDSDDDIPLITSKPNKQITKSKSTPGCTAFSILNAKEETVVLLSSDEEAPIPKYFKSSHRNVESSKDVDFDSDSTMKYSSDHDSLPDIFIRPELHGACRLEPATHQTNSDSNSDKTERYSNSSDFDSLPDIENEPKLTSAALKPSPGSSRTSLQDISSRPSTSKHVALNSYESVSNSLDISDKFTIIKDTKMKSTKASVKAAEKERIKREKEIERRKKQEEKEKKLLDKKRDQAMKEAEREARRAAQPGECHRHMLLEVSHHLECTTLGVCIEAACVANNVPMKYVSASLSNTIVFKRQLITPQCDTPSYVQEDNMAVVLQMSDMVDMSLSMLGIGSSHLSLTEYIKKIYKSHQAKVTLIVFGCEKYFRTIKTQKNRVHRDTVCGTQRNSKKNKDMTMITRAQYEEATTALQMATDTVVINMDLEEDVAKTILRLNKAIAEAPVKRGRYETEAMSVKTTGLKIGKDNSGCRQVWSRMLQESRNISADVAMAIVSKWPAPYILFQEYERLSSSQGELLLQDIEVRRGGGVVQTSRRVGKETSRRIYELFTKNSEFIIK</sequence>
<keyword evidence="11" id="KW-0539">Nucleus</keyword>
<dbReference type="InterPro" id="IPR033310">
    <property type="entry name" value="Mms4/EME1/EME2"/>
</dbReference>
<dbReference type="GO" id="GO:0048476">
    <property type="term" value="C:Holliday junction resolvase complex"/>
    <property type="evidence" value="ECO:0007669"/>
    <property type="project" value="InterPro"/>
</dbReference>
<keyword evidence="6" id="KW-0227">DNA damage</keyword>
<evidence type="ECO:0000256" key="13">
    <source>
        <dbReference type="SAM" id="MobiDB-lite"/>
    </source>
</evidence>
<dbReference type="InterPro" id="IPR042530">
    <property type="entry name" value="EME1/EME2_C"/>
</dbReference>
<dbReference type="AlphaFoldDB" id="A0A7J7JA72"/>
<evidence type="ECO:0000256" key="6">
    <source>
        <dbReference type="ARBA" id="ARBA00022763"/>
    </source>
</evidence>
<evidence type="ECO:0000256" key="1">
    <source>
        <dbReference type="ARBA" id="ARBA00001946"/>
    </source>
</evidence>
<comment type="caution">
    <text evidence="14">The sequence shown here is derived from an EMBL/GenBank/DDBJ whole genome shotgun (WGS) entry which is preliminary data.</text>
</comment>
<comment type="subcellular location">
    <subcellularLocation>
        <location evidence="2">Nucleus</location>
    </subcellularLocation>
</comment>
<evidence type="ECO:0000256" key="5">
    <source>
        <dbReference type="ARBA" id="ARBA00022759"/>
    </source>
</evidence>
<evidence type="ECO:0000256" key="10">
    <source>
        <dbReference type="ARBA" id="ARBA00023204"/>
    </source>
</evidence>
<evidence type="ECO:0000313" key="14">
    <source>
        <dbReference type="EMBL" id="KAF6022576.1"/>
    </source>
</evidence>
<keyword evidence="7" id="KW-0378">Hydrolase</keyword>
<feature type="compositionally biased region" description="Basic and acidic residues" evidence="13">
    <location>
        <begin position="79"/>
        <end position="88"/>
    </location>
</feature>
<name>A0A7J7JA72_BUGNE</name>
<proteinExistence type="predicted"/>
<dbReference type="PANTHER" id="PTHR21077">
    <property type="entry name" value="EME1 PROTEIN"/>
    <property type="match status" value="1"/>
</dbReference>
<evidence type="ECO:0000256" key="4">
    <source>
        <dbReference type="ARBA" id="ARBA00022723"/>
    </source>
</evidence>
<reference evidence="14" key="1">
    <citation type="submission" date="2020-06" db="EMBL/GenBank/DDBJ databases">
        <title>Draft genome of Bugula neritina, a colonial animal packing powerful symbionts and potential medicines.</title>
        <authorList>
            <person name="Rayko M."/>
        </authorList>
    </citation>
    <scope>NUCLEOTIDE SEQUENCE [LARGE SCALE GENOMIC DNA]</scope>
    <source>
        <strain evidence="14">Kwan_BN1</strain>
    </source>
</reference>
<dbReference type="GO" id="GO:0031297">
    <property type="term" value="P:replication fork processing"/>
    <property type="evidence" value="ECO:0007669"/>
    <property type="project" value="TreeGrafter"/>
</dbReference>
<evidence type="ECO:0000256" key="2">
    <source>
        <dbReference type="ARBA" id="ARBA00004123"/>
    </source>
</evidence>
<keyword evidence="10" id="KW-0234">DNA repair</keyword>
<dbReference type="Proteomes" id="UP000593567">
    <property type="component" value="Unassembled WGS sequence"/>
</dbReference>
<evidence type="ECO:0000313" key="15">
    <source>
        <dbReference type="Proteomes" id="UP000593567"/>
    </source>
</evidence>
<feature type="region of interest" description="Disordered" evidence="13">
    <location>
        <begin position="72"/>
        <end position="104"/>
    </location>
</feature>
<feature type="compositionally biased region" description="Polar residues" evidence="13">
    <location>
        <begin position="165"/>
        <end position="183"/>
    </location>
</feature>
<feature type="region of interest" description="Disordered" evidence="13">
    <location>
        <begin position="232"/>
        <end position="266"/>
    </location>
</feature>
<dbReference type="Gene3D" id="1.10.150.670">
    <property type="entry name" value="Crossover junction endonuclease EME1, DNA-binding domain"/>
    <property type="match status" value="1"/>
</dbReference>
<dbReference type="EMBL" id="VXIV02002834">
    <property type="protein sequence ID" value="KAF6022576.1"/>
    <property type="molecule type" value="Genomic_DNA"/>
</dbReference>
<gene>
    <name evidence="14" type="ORF">EB796_019116</name>
</gene>
<accession>A0A7J7JA72</accession>
<protein>
    <submittedName>
        <fullName evidence="14">EME1</fullName>
    </submittedName>
</protein>
<keyword evidence="8" id="KW-0460">Magnesium</keyword>
<dbReference type="GO" id="GO:0000712">
    <property type="term" value="P:resolution of meiotic recombination intermediates"/>
    <property type="evidence" value="ECO:0007669"/>
    <property type="project" value="TreeGrafter"/>
</dbReference>
<evidence type="ECO:0000256" key="9">
    <source>
        <dbReference type="ARBA" id="ARBA00023172"/>
    </source>
</evidence>
<comment type="cofactor">
    <cofactor evidence="1">
        <name>Mg(2+)</name>
        <dbReference type="ChEBI" id="CHEBI:18420"/>
    </cofactor>
</comment>
<dbReference type="Pfam" id="PF21292">
    <property type="entry name" value="EME1-MUS81_C"/>
    <property type="match status" value="1"/>
</dbReference>
<dbReference type="OrthoDB" id="343092at2759"/>
<dbReference type="GO" id="GO:0008821">
    <property type="term" value="F:crossover junction DNA endonuclease activity"/>
    <property type="evidence" value="ECO:0007669"/>
    <property type="project" value="TreeGrafter"/>
</dbReference>
<dbReference type="GO" id="GO:0005634">
    <property type="term" value="C:nucleus"/>
    <property type="evidence" value="ECO:0007669"/>
    <property type="project" value="UniProtKB-SubCell"/>
</dbReference>
<keyword evidence="15" id="KW-1185">Reference proteome</keyword>
<evidence type="ECO:0000256" key="3">
    <source>
        <dbReference type="ARBA" id="ARBA00022722"/>
    </source>
</evidence>
<keyword evidence="9" id="KW-0233">DNA recombination</keyword>
<dbReference type="Gene3D" id="3.40.50.10130">
    <property type="match status" value="1"/>
</dbReference>
<evidence type="ECO:0000256" key="7">
    <source>
        <dbReference type="ARBA" id="ARBA00022801"/>
    </source>
</evidence>
<organism evidence="14 15">
    <name type="scientific">Bugula neritina</name>
    <name type="common">Brown bryozoan</name>
    <name type="synonym">Sertularia neritina</name>
    <dbReference type="NCBI Taxonomy" id="10212"/>
    <lineage>
        <taxon>Eukaryota</taxon>
        <taxon>Metazoa</taxon>
        <taxon>Spiralia</taxon>
        <taxon>Lophotrochozoa</taxon>
        <taxon>Bryozoa</taxon>
        <taxon>Gymnolaemata</taxon>
        <taxon>Cheilostomatida</taxon>
        <taxon>Flustrina</taxon>
        <taxon>Buguloidea</taxon>
        <taxon>Bugulidae</taxon>
        <taxon>Bugula</taxon>
    </lineage>
</organism>
<dbReference type="GO" id="GO:0006302">
    <property type="term" value="P:double-strand break repair"/>
    <property type="evidence" value="ECO:0007669"/>
    <property type="project" value="TreeGrafter"/>
</dbReference>
<keyword evidence="12" id="KW-0469">Meiosis</keyword>